<name>A0ABW4GWM5_9ACTN</name>
<dbReference type="Proteomes" id="UP001597097">
    <property type="component" value="Unassembled WGS sequence"/>
</dbReference>
<comment type="caution">
    <text evidence="2">The sequence shown here is derived from an EMBL/GenBank/DDBJ whole genome shotgun (WGS) entry which is preliminary data.</text>
</comment>
<sequence length="141" mass="15119">MRWIKSSASNNGHCVTVACANADEVWVRDSKLGDASPILRVPVPAWWSFLAAVKTNQVLTYRGVLWVGDVDGGWLVWLRDEPDVVLSFDRREVDAFVAGVEAGDFDVARLVASGTHGSDGTGRVRASVPPVAVSEADSAPI</sequence>
<protein>
    <submittedName>
        <fullName evidence="2">DUF397 domain-containing protein</fullName>
    </submittedName>
</protein>
<evidence type="ECO:0000313" key="2">
    <source>
        <dbReference type="EMBL" id="MFD1546955.1"/>
    </source>
</evidence>
<evidence type="ECO:0000313" key="3">
    <source>
        <dbReference type="Proteomes" id="UP001597097"/>
    </source>
</evidence>
<reference evidence="3" key="1">
    <citation type="journal article" date="2019" name="Int. J. Syst. Evol. Microbiol.">
        <title>The Global Catalogue of Microorganisms (GCM) 10K type strain sequencing project: providing services to taxonomists for standard genome sequencing and annotation.</title>
        <authorList>
            <consortium name="The Broad Institute Genomics Platform"/>
            <consortium name="The Broad Institute Genome Sequencing Center for Infectious Disease"/>
            <person name="Wu L."/>
            <person name="Ma J."/>
        </authorList>
    </citation>
    <scope>NUCLEOTIDE SEQUENCE [LARGE SCALE GENOMIC DNA]</scope>
    <source>
        <strain evidence="3">CGMCC 1.15399</strain>
    </source>
</reference>
<dbReference type="EMBL" id="JBHUCM010000070">
    <property type="protein sequence ID" value="MFD1546955.1"/>
    <property type="molecule type" value="Genomic_DNA"/>
</dbReference>
<proteinExistence type="predicted"/>
<dbReference type="RefSeq" id="WP_219536638.1">
    <property type="nucleotide sequence ID" value="NZ_JAHKRM010000031.1"/>
</dbReference>
<dbReference type="PROSITE" id="PS51257">
    <property type="entry name" value="PROKAR_LIPOPROTEIN"/>
    <property type="match status" value="1"/>
</dbReference>
<dbReference type="InterPro" id="IPR007278">
    <property type="entry name" value="DUF397"/>
</dbReference>
<organism evidence="2 3">
    <name type="scientific">Nonomuraea guangzhouensis</name>
    <dbReference type="NCBI Taxonomy" id="1291555"/>
    <lineage>
        <taxon>Bacteria</taxon>
        <taxon>Bacillati</taxon>
        <taxon>Actinomycetota</taxon>
        <taxon>Actinomycetes</taxon>
        <taxon>Streptosporangiales</taxon>
        <taxon>Streptosporangiaceae</taxon>
        <taxon>Nonomuraea</taxon>
    </lineage>
</organism>
<accession>A0ABW4GWM5</accession>
<keyword evidence="3" id="KW-1185">Reference proteome</keyword>
<evidence type="ECO:0000259" key="1">
    <source>
        <dbReference type="Pfam" id="PF04149"/>
    </source>
</evidence>
<feature type="domain" description="DUF397" evidence="1">
    <location>
        <begin position="2"/>
        <end position="54"/>
    </location>
</feature>
<dbReference type="Pfam" id="PF04149">
    <property type="entry name" value="DUF397"/>
    <property type="match status" value="1"/>
</dbReference>
<gene>
    <name evidence="2" type="ORF">ACFSJ0_58655</name>
</gene>